<dbReference type="AlphaFoldDB" id="A0A0U1LKN3"/>
<accession>A0A0U1LKN3</accession>
<dbReference type="EMBL" id="CVMT01000001">
    <property type="protein sequence ID" value="CRG83594.1"/>
    <property type="molecule type" value="Genomic_DNA"/>
</dbReference>
<proteinExistence type="predicted"/>
<dbReference type="OMA" id="GDEMYHD"/>
<evidence type="ECO:0000313" key="1">
    <source>
        <dbReference type="EMBL" id="CRG83594.1"/>
    </source>
</evidence>
<protein>
    <submittedName>
        <fullName evidence="1">Uncharacterized protein</fullName>
    </submittedName>
</protein>
<sequence length="531" mass="59073">MVVDWQDTIDDWVARGMLSKEFILGRVDQNIEESVAFAEEELAALKRNFQTVCSTDGVLTEAAFISLLQTKSTLPQSLEGIKVGKILYTSLTYLGNLPFPNNPERTAVQNGISLKQLTRSLVWALPTRDRYIISEGNFSRMRTKADHRRLVFQSLASAAHATPYDDEGARELALQDAFDVDREDCMDFCSSNHDDDGDEIYHDLLDVLYSTQERKHPGLAPAPRDAFRAVAKRIAADNDIPSLYHIGIPADEFFSLAKLLLALQFEPAETGVDLNQFDMAATSVCATFSEPKNTEIITWPTFNRVLKEITPYLFDPLYQMLSGTFLDNSSSFEYCLTGSEPPRKFGCILTLPLSTQLSTFLVGCTYFGDFERIQHYIPSNRPTAGVFIDAVETVPDQAFILLSGTTEAGTSHTFGVFSPKPLADGANVQNHVIPNHIGLEPCSIFQLNPVQDFFRGVMGKPGWTVNNGTVMFGQGYGVVMTLKDDMRRAEISHHVAKASGDEGSFRSNKARGNWTLELEIAEIEIWSEVES</sequence>
<organism evidence="1 2">
    <name type="scientific">Talaromyces islandicus</name>
    <name type="common">Penicillium islandicum</name>
    <dbReference type="NCBI Taxonomy" id="28573"/>
    <lineage>
        <taxon>Eukaryota</taxon>
        <taxon>Fungi</taxon>
        <taxon>Dikarya</taxon>
        <taxon>Ascomycota</taxon>
        <taxon>Pezizomycotina</taxon>
        <taxon>Eurotiomycetes</taxon>
        <taxon>Eurotiomycetidae</taxon>
        <taxon>Eurotiales</taxon>
        <taxon>Trichocomaceae</taxon>
        <taxon>Talaromyces</taxon>
        <taxon>Talaromyces sect. Islandici</taxon>
    </lineage>
</organism>
<evidence type="ECO:0000313" key="2">
    <source>
        <dbReference type="Proteomes" id="UP000054383"/>
    </source>
</evidence>
<reference evidence="1 2" key="1">
    <citation type="submission" date="2015-04" db="EMBL/GenBank/DDBJ databases">
        <authorList>
            <person name="Syromyatnikov M.Y."/>
            <person name="Popov V.N."/>
        </authorList>
    </citation>
    <scope>NUCLEOTIDE SEQUENCE [LARGE SCALE GENOMIC DNA]</scope>
    <source>
        <strain evidence="1">WF-38-12</strain>
    </source>
</reference>
<dbReference type="OrthoDB" id="5377405at2759"/>
<name>A0A0U1LKN3_TALIS</name>
<dbReference type="STRING" id="28573.A0A0U1LKN3"/>
<gene>
    <name evidence="1" type="ORF">PISL3812_00948</name>
</gene>
<dbReference type="Proteomes" id="UP000054383">
    <property type="component" value="Unassembled WGS sequence"/>
</dbReference>
<keyword evidence="2" id="KW-1185">Reference proteome</keyword>